<sequence>MLSEELKSVLEDPNIFHYQHLWLKEDNAEQRDVLELFAFGSFNDLNSHSQLASRLTELMLMKLRKQTIISLSESYREVSYDMIRKSCQMNDSHDIEVMLIQLRDILQIRLDSVKETVTFTQCHNCRDVYTHERDLRVVNEGNIVTKDKLLKNLNSWKRKLLDDILSV</sequence>
<dbReference type="GO" id="GO:0002183">
    <property type="term" value="P:cytoplasmic translational initiation"/>
    <property type="evidence" value="ECO:0007669"/>
    <property type="project" value="TreeGrafter"/>
</dbReference>
<keyword evidence="4" id="KW-1185">Reference proteome</keyword>
<gene>
    <name evidence="3" type="ORF">HG535_0F04230</name>
</gene>
<feature type="domain" description="PCI" evidence="2">
    <location>
        <begin position="52"/>
        <end position="120"/>
    </location>
</feature>
<dbReference type="InterPro" id="IPR045237">
    <property type="entry name" value="COPS7/eIF3m"/>
</dbReference>
<evidence type="ECO:0000256" key="1">
    <source>
        <dbReference type="ARBA" id="ARBA00008482"/>
    </source>
</evidence>
<dbReference type="GeneID" id="59237669"/>
<dbReference type="AlphaFoldDB" id="A0A7H9B5D3"/>
<comment type="similarity">
    <text evidence="1">Belongs to the CSN7/EIF3M family. CSN7 subfamily.</text>
</comment>
<accession>A0A7H9B5D3</accession>
<name>A0A7H9B5D3_ZYGMR</name>
<dbReference type="RefSeq" id="XP_037145636.1">
    <property type="nucleotide sequence ID" value="XM_037289741.1"/>
</dbReference>
<reference evidence="3 4" key="1">
    <citation type="submission" date="2020-07" db="EMBL/GenBank/DDBJ databases">
        <title>The yeast mating-type switching endonuclease HO is a domesticated member of an unorthodox homing genetic element family.</title>
        <authorList>
            <person name="Coughlan A.Y."/>
            <person name="Lombardi L."/>
            <person name="Braun-Galleani S."/>
            <person name="Martos A.R."/>
            <person name="Galeote V."/>
            <person name="Bigey F."/>
            <person name="Dequin S."/>
            <person name="Byrne K.P."/>
            <person name="Wolfe K.H."/>
        </authorList>
    </citation>
    <scope>NUCLEOTIDE SEQUENCE [LARGE SCALE GENOMIC DNA]</scope>
    <source>
        <strain evidence="3 4">NRRL Y-6702</strain>
    </source>
</reference>
<dbReference type="GO" id="GO:0005852">
    <property type="term" value="C:eukaryotic translation initiation factor 3 complex"/>
    <property type="evidence" value="ECO:0007669"/>
    <property type="project" value="TreeGrafter"/>
</dbReference>
<dbReference type="PANTHER" id="PTHR15350:SF2">
    <property type="entry name" value="EUKARYOTIC TRANSLATION INITIATION FACTOR 3 SUBUNIT M"/>
    <property type="match status" value="1"/>
</dbReference>
<dbReference type="KEGG" id="zmk:HG535_0F04230"/>
<protein>
    <recommendedName>
        <fullName evidence="2">PCI domain-containing protein</fullName>
    </recommendedName>
</protein>
<dbReference type="PANTHER" id="PTHR15350">
    <property type="entry name" value="COP9 SIGNALOSOME COMPLEX SUBUNIT 7/DENDRITIC CELL PROTEIN GA17"/>
    <property type="match status" value="1"/>
</dbReference>
<evidence type="ECO:0000313" key="4">
    <source>
        <dbReference type="Proteomes" id="UP000509704"/>
    </source>
</evidence>
<dbReference type="Pfam" id="PF01399">
    <property type="entry name" value="PCI"/>
    <property type="match status" value="1"/>
</dbReference>
<organism evidence="3 4">
    <name type="scientific">Zygotorulaspora mrakii</name>
    <name type="common">Zygosaccharomyces mrakii</name>
    <dbReference type="NCBI Taxonomy" id="42260"/>
    <lineage>
        <taxon>Eukaryota</taxon>
        <taxon>Fungi</taxon>
        <taxon>Dikarya</taxon>
        <taxon>Ascomycota</taxon>
        <taxon>Saccharomycotina</taxon>
        <taxon>Saccharomycetes</taxon>
        <taxon>Saccharomycetales</taxon>
        <taxon>Saccharomycetaceae</taxon>
        <taxon>Zygotorulaspora</taxon>
    </lineage>
</organism>
<dbReference type="EMBL" id="CP058609">
    <property type="protein sequence ID" value="QLG73911.1"/>
    <property type="molecule type" value="Genomic_DNA"/>
</dbReference>
<evidence type="ECO:0000259" key="2">
    <source>
        <dbReference type="Pfam" id="PF01399"/>
    </source>
</evidence>
<dbReference type="InterPro" id="IPR000717">
    <property type="entry name" value="PCI_dom"/>
</dbReference>
<dbReference type="OrthoDB" id="10265275at2759"/>
<proteinExistence type="inferred from homology"/>
<dbReference type="Proteomes" id="UP000509704">
    <property type="component" value="Chromosome 6"/>
</dbReference>
<evidence type="ECO:0000313" key="3">
    <source>
        <dbReference type="EMBL" id="QLG73911.1"/>
    </source>
</evidence>